<name>A0ABR2B762_9ROSI</name>
<dbReference type="Proteomes" id="UP001472677">
    <property type="component" value="Unassembled WGS sequence"/>
</dbReference>
<dbReference type="EMBL" id="JBBPBM010000176">
    <property type="protein sequence ID" value="KAK8502129.1"/>
    <property type="molecule type" value="Genomic_DNA"/>
</dbReference>
<protein>
    <submittedName>
        <fullName evidence="1">Uncharacterized protein</fullName>
    </submittedName>
</protein>
<comment type="caution">
    <text evidence="1">The sequence shown here is derived from an EMBL/GenBank/DDBJ whole genome shotgun (WGS) entry which is preliminary data.</text>
</comment>
<keyword evidence="2" id="KW-1185">Reference proteome</keyword>
<reference evidence="1 2" key="1">
    <citation type="journal article" date="2024" name="G3 (Bethesda)">
        <title>Genome assembly of Hibiscus sabdariffa L. provides insights into metabolisms of medicinal natural products.</title>
        <authorList>
            <person name="Kim T."/>
        </authorList>
    </citation>
    <scope>NUCLEOTIDE SEQUENCE [LARGE SCALE GENOMIC DNA]</scope>
    <source>
        <strain evidence="1">TK-2024</strain>
        <tissue evidence="1">Old leaves</tissue>
    </source>
</reference>
<sequence>MKSLAIGKGPNISISEASIEAAGFKTSTNVDSARTLVSNHDEQVDTPIVHDLATSLASDSATLLNQLCKH</sequence>
<accession>A0ABR2B762</accession>
<gene>
    <name evidence="1" type="ORF">V6N12_012579</name>
</gene>
<evidence type="ECO:0000313" key="2">
    <source>
        <dbReference type="Proteomes" id="UP001472677"/>
    </source>
</evidence>
<proteinExistence type="predicted"/>
<organism evidence="1 2">
    <name type="scientific">Hibiscus sabdariffa</name>
    <name type="common">roselle</name>
    <dbReference type="NCBI Taxonomy" id="183260"/>
    <lineage>
        <taxon>Eukaryota</taxon>
        <taxon>Viridiplantae</taxon>
        <taxon>Streptophyta</taxon>
        <taxon>Embryophyta</taxon>
        <taxon>Tracheophyta</taxon>
        <taxon>Spermatophyta</taxon>
        <taxon>Magnoliopsida</taxon>
        <taxon>eudicotyledons</taxon>
        <taxon>Gunneridae</taxon>
        <taxon>Pentapetalae</taxon>
        <taxon>rosids</taxon>
        <taxon>malvids</taxon>
        <taxon>Malvales</taxon>
        <taxon>Malvaceae</taxon>
        <taxon>Malvoideae</taxon>
        <taxon>Hibiscus</taxon>
    </lineage>
</organism>
<evidence type="ECO:0000313" key="1">
    <source>
        <dbReference type="EMBL" id="KAK8502129.1"/>
    </source>
</evidence>